<evidence type="ECO:0000313" key="2">
    <source>
        <dbReference type="EMBL" id="RTH28710.1"/>
    </source>
</evidence>
<dbReference type="PANTHER" id="PTHR43694:SF1">
    <property type="entry name" value="RIBONUCLEASE J"/>
    <property type="match status" value="1"/>
</dbReference>
<dbReference type="PANTHER" id="PTHR43694">
    <property type="entry name" value="RIBONUCLEASE J"/>
    <property type="match status" value="1"/>
</dbReference>
<evidence type="ECO:0000259" key="1">
    <source>
        <dbReference type="Pfam" id="PF07521"/>
    </source>
</evidence>
<dbReference type="InterPro" id="IPR036866">
    <property type="entry name" value="RibonucZ/Hydroxyglut_hydro"/>
</dbReference>
<dbReference type="Proteomes" id="UP000286712">
    <property type="component" value="Unassembled WGS sequence"/>
</dbReference>
<dbReference type="RefSeq" id="WP_126212682.1">
    <property type="nucleotide sequence ID" value="NZ_PELW01000008.1"/>
</dbReference>
<dbReference type="SUPFAM" id="SSF56281">
    <property type="entry name" value="Metallo-hydrolase/oxidoreductase"/>
    <property type="match status" value="1"/>
</dbReference>
<dbReference type="Gene3D" id="3.60.15.10">
    <property type="entry name" value="Ribonuclease Z/Hydroxyacylglutathione hydrolase-like"/>
    <property type="match status" value="2"/>
</dbReference>
<accession>A0A430S4B1</accession>
<evidence type="ECO:0000313" key="3">
    <source>
        <dbReference type="Proteomes" id="UP000286712"/>
    </source>
</evidence>
<reference evidence="2 3" key="1">
    <citation type="journal article" date="2019" name="Extremophiles">
        <title>Biogeography of thermophiles and predominance of Thermus scotoductus in domestic water heaters.</title>
        <authorList>
            <person name="Wilpiszeski R.L."/>
            <person name="Zhang Z."/>
            <person name="House C.H."/>
        </authorList>
    </citation>
    <scope>NUCLEOTIDE SEQUENCE [LARGE SCALE GENOMIC DNA]</scope>
    <source>
        <strain evidence="2 3">27_S27</strain>
    </source>
</reference>
<proteinExistence type="predicted"/>
<name>A0A430S4B1_THESC</name>
<dbReference type="AlphaFoldDB" id="A0A430S4B1"/>
<organism evidence="2 3">
    <name type="scientific">Thermus scotoductus</name>
    <dbReference type="NCBI Taxonomy" id="37636"/>
    <lineage>
        <taxon>Bacteria</taxon>
        <taxon>Thermotogati</taxon>
        <taxon>Deinococcota</taxon>
        <taxon>Deinococci</taxon>
        <taxon>Thermales</taxon>
        <taxon>Thermaceae</taxon>
        <taxon>Thermus</taxon>
    </lineage>
</organism>
<dbReference type="Pfam" id="PF07521">
    <property type="entry name" value="RMMBL"/>
    <property type="match status" value="1"/>
</dbReference>
<dbReference type="EMBL" id="PELW01000008">
    <property type="protein sequence ID" value="RTH28710.1"/>
    <property type="molecule type" value="Genomic_DNA"/>
</dbReference>
<gene>
    <name evidence="2" type="ORF">CSW40_00370</name>
</gene>
<feature type="domain" description="Zn-dependent metallo-hydrolase RNA specificity" evidence="1">
    <location>
        <begin position="463"/>
        <end position="496"/>
    </location>
</feature>
<sequence>MTLGLTCYGGVKEIGGNKILLEEGRVRLWLDFGTPFARHKQYFNEYLNPRPARGLWDLVALGLLPLLRGLYRQDLEPEELWERFPPARDVDPSEGPVFVLLTHAHLDHLGDAALLNAEIPIVATPESGVIARVMQITGQGGFLQEWSYCNERVPEKAGLLKAQGPRQPYRNRPFYLLDEVGQELVQWWQQLPASRGVEGEPPQPFPGRVGHLVVHRWPVDHSIPGAAAYVIETSAGPVAYTGDLRFHGRLGEATRKVAEAWARMDLAVLLCEGTRLGDSSPPVGEDEVRENALDLTRAAAGRLVVADFAARNLERLQTFLEVARETGRRLLVQPKDAYLLEALALVSPGFRHAVADEDHLGVYDDVKSQPRRWEQDVRERWQKRLLGPKAVARNPGDYILCCSLWDMNDLLDLPRESLAGGVYLYANSKAYDEEQAVDLERLRQWVKHLGLRLEGDPEDAEAKRLHASGHAPEEELVEFVREVQPRRLVPVHTEHPHRWRSCKELCVGVCV</sequence>
<comment type="caution">
    <text evidence="2">The sequence shown here is derived from an EMBL/GenBank/DDBJ whole genome shotgun (WGS) entry which is preliminary data.</text>
</comment>
<dbReference type="InterPro" id="IPR011108">
    <property type="entry name" value="RMMBL"/>
</dbReference>
<protein>
    <recommendedName>
        <fullName evidence="1">Zn-dependent metallo-hydrolase RNA specificity domain-containing protein</fullName>
    </recommendedName>
</protein>